<dbReference type="GO" id="GO:0018773">
    <property type="term" value="F:acetylpyruvate hydrolase activity"/>
    <property type="evidence" value="ECO:0007669"/>
    <property type="project" value="TreeGrafter"/>
</dbReference>
<dbReference type="Proteomes" id="UP000061382">
    <property type="component" value="Chromosome"/>
</dbReference>
<reference evidence="3 4" key="1">
    <citation type="submission" date="2015-08" db="EMBL/GenBank/DDBJ databases">
        <title>Complete genome sequence of Rufibacter tibetensis strain 1351t, a radiation-resistant bacterium from tibet plateau.</title>
        <authorList>
            <person name="Dai J."/>
        </authorList>
    </citation>
    <scope>NUCLEOTIDE SEQUENCE [LARGE SCALE GENOMIC DNA]</scope>
    <source>
        <strain evidence="3 4">1351</strain>
    </source>
</reference>
<proteinExistence type="predicted"/>
<name>A0A0P0CWD0_9BACT</name>
<dbReference type="SUPFAM" id="SSF56529">
    <property type="entry name" value="FAH"/>
    <property type="match status" value="1"/>
</dbReference>
<dbReference type="KEGG" id="rti:DC20_21265"/>
<keyword evidence="4" id="KW-1185">Reference proteome</keyword>
<dbReference type="Gene3D" id="3.90.850.10">
    <property type="entry name" value="Fumarylacetoacetase-like, C-terminal domain"/>
    <property type="match status" value="1"/>
</dbReference>
<dbReference type="AlphaFoldDB" id="A0A0P0CWD0"/>
<dbReference type="Pfam" id="PF01557">
    <property type="entry name" value="FAA_hydrolase"/>
    <property type="match status" value="1"/>
</dbReference>
<evidence type="ECO:0000256" key="1">
    <source>
        <dbReference type="ARBA" id="ARBA00022723"/>
    </source>
</evidence>
<evidence type="ECO:0000313" key="4">
    <source>
        <dbReference type="Proteomes" id="UP000061382"/>
    </source>
</evidence>
<sequence>MKILAIGRNYAEHIAELKNEVPDEPVIFFKPDTAVLRNNEPFYFPDYSTDIHYEVELVLRICKEGKNIQPKFAAKYFDGIGIGIDFTARDLQTKAKTKGLPWTLAKGFNGSAPISDFLPVEEFPAFDNINFGLKLNGEVKQQGNSGMMIHDFGAILAYMSRFITLKKGDLIFTGTPAGVGPVKIGDRLEAFIEDKNLLNFEVK</sequence>
<dbReference type="RefSeq" id="WP_062545697.1">
    <property type="nucleotide sequence ID" value="NZ_CP012643.1"/>
</dbReference>
<gene>
    <name evidence="3" type="ORF">DC20_21265</name>
</gene>
<dbReference type="GO" id="GO:0016853">
    <property type="term" value="F:isomerase activity"/>
    <property type="evidence" value="ECO:0007669"/>
    <property type="project" value="UniProtKB-KW"/>
</dbReference>
<dbReference type="EMBL" id="CP012643">
    <property type="protein sequence ID" value="ALJ01060.1"/>
    <property type="molecule type" value="Genomic_DNA"/>
</dbReference>
<evidence type="ECO:0000259" key="2">
    <source>
        <dbReference type="Pfam" id="PF01557"/>
    </source>
</evidence>
<dbReference type="GO" id="GO:0046872">
    <property type="term" value="F:metal ion binding"/>
    <property type="evidence" value="ECO:0007669"/>
    <property type="project" value="UniProtKB-KW"/>
</dbReference>
<dbReference type="PANTHER" id="PTHR11820:SF7">
    <property type="entry name" value="ACYLPYRUVASE FAHD1, MITOCHONDRIAL"/>
    <property type="match status" value="1"/>
</dbReference>
<organism evidence="3 4">
    <name type="scientific">Rufibacter tibetensis</name>
    <dbReference type="NCBI Taxonomy" id="512763"/>
    <lineage>
        <taxon>Bacteria</taxon>
        <taxon>Pseudomonadati</taxon>
        <taxon>Bacteroidota</taxon>
        <taxon>Cytophagia</taxon>
        <taxon>Cytophagales</taxon>
        <taxon>Hymenobacteraceae</taxon>
        <taxon>Rufibacter</taxon>
    </lineage>
</organism>
<protein>
    <submittedName>
        <fullName evidence="3">2-hydroxyhepta-2,4-diene-1,7-dioate isomerase</fullName>
    </submittedName>
</protein>
<dbReference type="InterPro" id="IPR036663">
    <property type="entry name" value="Fumarylacetoacetase_C_sf"/>
</dbReference>
<dbReference type="InterPro" id="IPR011234">
    <property type="entry name" value="Fumarylacetoacetase-like_C"/>
</dbReference>
<keyword evidence="1" id="KW-0479">Metal-binding</keyword>
<feature type="domain" description="Fumarylacetoacetase-like C-terminal" evidence="2">
    <location>
        <begin position="2"/>
        <end position="194"/>
    </location>
</feature>
<dbReference type="STRING" id="512763.DC20_21265"/>
<dbReference type="OrthoDB" id="9805307at2"/>
<evidence type="ECO:0000313" key="3">
    <source>
        <dbReference type="EMBL" id="ALJ01060.1"/>
    </source>
</evidence>
<accession>A0A0P0CWD0</accession>
<dbReference type="PANTHER" id="PTHR11820">
    <property type="entry name" value="ACYLPYRUVASE"/>
    <property type="match status" value="1"/>
</dbReference>
<keyword evidence="3" id="KW-0413">Isomerase</keyword>
<dbReference type="PATRIC" id="fig|512763.3.peg.4671"/>